<dbReference type="GO" id="GO:0016471">
    <property type="term" value="C:vacuolar proton-transporting V-type ATPase complex"/>
    <property type="evidence" value="ECO:0007669"/>
    <property type="project" value="TreeGrafter"/>
</dbReference>
<evidence type="ECO:0000313" key="10">
    <source>
        <dbReference type="EMBL" id="PIT97721.1"/>
    </source>
</evidence>
<protein>
    <submittedName>
        <fullName evidence="10">Uncharacterized protein</fullName>
    </submittedName>
</protein>
<sequence length="660" mass="72113">MVKVQIAVPRRDQDTLLRWLQDREVLHLTELAASTGSATDQVVTPFNVELAHVQFALEFIARIRIELHEQPRRSWRNIFAGRPAVDLEALEAVLARLNVPTQVQTIREMNDRLTDLVAAKRDAADTLAQLQPWRELTLHGSEMEGTAAVRHELVCVSVAELELFRTAVAAARTSAMEEIGRVMTKKNGTVYIQTVVHRSESALLDAAFAQTQAEAVKLPLPPDRTVTEHAAALEHTVQRLETEYHQLLEAARAALAMEQDLQFAYDALLHRQERRQAGRAGKVLPFSFLVEGWLPEERREHIIAAVTEAFPSAAIETAPAKAGEDPPVLLRNSRLVTPFEAVTNIFGKPRYTEIDPTPAMSLFFLAAFSMALTDAGYGAVMMVALWAAGRFFRLKREMRKMVRLLFYAGAATVVAGALTGGWFGISLETLPAGPIRDALLTLKLIDPVSSPMSLLLVAFALGIIQLLAAWVVRGYAHARAGDWLAMVFDDGAWITMVVLVLLWQASSRGLLLSAYTQLLAYAALANAGILVATQGRSYKNPLLKLGGGALSLYGLVSFLSDTLSYSRLLALGLATGVIALVVNLLGGMVAVVPYVGWILAATVLVVGHVFNLGINALGAFIHSGRLQFVEFFPKFLEGGGVPYRPLGRVGKYVDNPAEFD</sequence>
<accession>A0A2M6WY84</accession>
<feature type="coiled-coil region" evidence="8">
    <location>
        <begin position="230"/>
        <end position="257"/>
    </location>
</feature>
<evidence type="ECO:0000256" key="2">
    <source>
        <dbReference type="ARBA" id="ARBA00009904"/>
    </source>
</evidence>
<dbReference type="InterPro" id="IPR002490">
    <property type="entry name" value="V-ATPase_116kDa_su"/>
</dbReference>
<comment type="subcellular location">
    <subcellularLocation>
        <location evidence="1">Membrane</location>
        <topology evidence="1">Multi-pass membrane protein</topology>
    </subcellularLocation>
</comment>
<name>A0A2M6WY84_9BACT</name>
<organism evidence="10 11">
    <name type="scientific">Candidatus Andersenbacteria bacterium CG10_big_fil_rev_8_21_14_0_10_54_11</name>
    <dbReference type="NCBI Taxonomy" id="1974485"/>
    <lineage>
        <taxon>Bacteria</taxon>
        <taxon>Candidatus Anderseniibacteriota</taxon>
    </lineage>
</organism>
<evidence type="ECO:0000256" key="3">
    <source>
        <dbReference type="ARBA" id="ARBA00022448"/>
    </source>
</evidence>
<dbReference type="PANTHER" id="PTHR11629:SF63">
    <property type="entry name" value="V-TYPE PROTON ATPASE SUBUNIT A"/>
    <property type="match status" value="1"/>
</dbReference>
<dbReference type="AlphaFoldDB" id="A0A2M6WY84"/>
<feature type="transmembrane region" description="Helical" evidence="9">
    <location>
        <begin position="362"/>
        <end position="392"/>
    </location>
</feature>
<evidence type="ECO:0000256" key="9">
    <source>
        <dbReference type="SAM" id="Phobius"/>
    </source>
</evidence>
<feature type="transmembrane region" description="Helical" evidence="9">
    <location>
        <begin position="404"/>
        <end position="425"/>
    </location>
</feature>
<keyword evidence="5 9" id="KW-1133">Transmembrane helix</keyword>
<keyword evidence="8" id="KW-0175">Coiled coil</keyword>
<evidence type="ECO:0000256" key="8">
    <source>
        <dbReference type="SAM" id="Coils"/>
    </source>
</evidence>
<keyword evidence="3" id="KW-0813">Transport</keyword>
<evidence type="ECO:0000256" key="4">
    <source>
        <dbReference type="ARBA" id="ARBA00022692"/>
    </source>
</evidence>
<gene>
    <name evidence="10" type="ORF">COT71_04535</name>
</gene>
<feature type="transmembrane region" description="Helical" evidence="9">
    <location>
        <begin position="483"/>
        <end position="503"/>
    </location>
</feature>
<comment type="similarity">
    <text evidence="2">Belongs to the V-ATPase 116 kDa subunit family.</text>
</comment>
<reference evidence="11" key="1">
    <citation type="submission" date="2017-09" db="EMBL/GenBank/DDBJ databases">
        <title>Depth-based differentiation of microbial function through sediment-hosted aquifers and enrichment of novel symbionts in the deep terrestrial subsurface.</title>
        <authorList>
            <person name="Probst A.J."/>
            <person name="Ladd B."/>
            <person name="Jarett J.K."/>
            <person name="Geller-Mcgrath D.E."/>
            <person name="Sieber C.M.K."/>
            <person name="Emerson J.B."/>
            <person name="Anantharaman K."/>
            <person name="Thomas B.C."/>
            <person name="Malmstrom R."/>
            <person name="Stieglmeier M."/>
            <person name="Klingl A."/>
            <person name="Woyke T."/>
            <person name="Ryan C.M."/>
            <person name="Banfield J.F."/>
        </authorList>
    </citation>
    <scope>NUCLEOTIDE SEQUENCE [LARGE SCALE GENOMIC DNA]</scope>
</reference>
<dbReference type="PANTHER" id="PTHR11629">
    <property type="entry name" value="VACUOLAR PROTON ATPASES"/>
    <property type="match status" value="1"/>
</dbReference>
<keyword evidence="4 9" id="KW-0812">Transmembrane</keyword>
<evidence type="ECO:0000256" key="5">
    <source>
        <dbReference type="ARBA" id="ARBA00022989"/>
    </source>
</evidence>
<dbReference type="GO" id="GO:0007035">
    <property type="term" value="P:vacuolar acidification"/>
    <property type="evidence" value="ECO:0007669"/>
    <property type="project" value="TreeGrafter"/>
</dbReference>
<dbReference type="GO" id="GO:0033179">
    <property type="term" value="C:proton-transporting V-type ATPase, V0 domain"/>
    <property type="evidence" value="ECO:0007669"/>
    <property type="project" value="InterPro"/>
</dbReference>
<feature type="transmembrane region" description="Helical" evidence="9">
    <location>
        <begin position="565"/>
        <end position="585"/>
    </location>
</feature>
<keyword evidence="6" id="KW-0406">Ion transport</keyword>
<feature type="transmembrane region" description="Helical" evidence="9">
    <location>
        <begin position="452"/>
        <end position="471"/>
    </location>
</feature>
<dbReference type="GO" id="GO:0046961">
    <property type="term" value="F:proton-transporting ATPase activity, rotational mechanism"/>
    <property type="evidence" value="ECO:0007669"/>
    <property type="project" value="InterPro"/>
</dbReference>
<evidence type="ECO:0000256" key="7">
    <source>
        <dbReference type="ARBA" id="ARBA00023136"/>
    </source>
</evidence>
<evidence type="ECO:0000256" key="6">
    <source>
        <dbReference type="ARBA" id="ARBA00023065"/>
    </source>
</evidence>
<feature type="transmembrane region" description="Helical" evidence="9">
    <location>
        <begin position="597"/>
        <end position="621"/>
    </location>
</feature>
<feature type="transmembrane region" description="Helical" evidence="9">
    <location>
        <begin position="509"/>
        <end position="530"/>
    </location>
</feature>
<keyword evidence="7 9" id="KW-0472">Membrane</keyword>
<evidence type="ECO:0000313" key="11">
    <source>
        <dbReference type="Proteomes" id="UP000230731"/>
    </source>
</evidence>
<dbReference type="Proteomes" id="UP000230731">
    <property type="component" value="Unassembled WGS sequence"/>
</dbReference>
<comment type="caution">
    <text evidence="10">The sequence shown here is derived from an EMBL/GenBank/DDBJ whole genome shotgun (WGS) entry which is preliminary data.</text>
</comment>
<dbReference type="GO" id="GO:0051117">
    <property type="term" value="F:ATPase binding"/>
    <property type="evidence" value="ECO:0007669"/>
    <property type="project" value="TreeGrafter"/>
</dbReference>
<dbReference type="EMBL" id="PEZP01000049">
    <property type="protein sequence ID" value="PIT97721.1"/>
    <property type="molecule type" value="Genomic_DNA"/>
</dbReference>
<proteinExistence type="inferred from homology"/>
<evidence type="ECO:0000256" key="1">
    <source>
        <dbReference type="ARBA" id="ARBA00004141"/>
    </source>
</evidence>